<evidence type="ECO:0000313" key="5">
    <source>
        <dbReference type="RefSeq" id="XP_056863166.1"/>
    </source>
</evidence>
<evidence type="ECO:0000259" key="3">
    <source>
        <dbReference type="Pfam" id="PF14571"/>
    </source>
</evidence>
<dbReference type="InterPro" id="IPR008598">
    <property type="entry name" value="Di19_Zn-bd"/>
</dbReference>
<feature type="domain" description="Di19 zinc-binding" evidence="2">
    <location>
        <begin position="33"/>
        <end position="86"/>
    </location>
</feature>
<dbReference type="GeneID" id="108829012"/>
<dbReference type="InterPro" id="IPR033347">
    <property type="entry name" value="Di19"/>
</dbReference>
<keyword evidence="4" id="KW-1185">Reference proteome</keyword>
<dbReference type="KEGG" id="rsz:108829012"/>
<feature type="domain" description="Di19 C-terminal" evidence="3">
    <location>
        <begin position="103"/>
        <end position="200"/>
    </location>
</feature>
<evidence type="ECO:0000313" key="4">
    <source>
        <dbReference type="Proteomes" id="UP000504610"/>
    </source>
</evidence>
<evidence type="ECO:0000259" key="2">
    <source>
        <dbReference type="Pfam" id="PF05605"/>
    </source>
</evidence>
<dbReference type="AlphaFoldDB" id="A0A9W3DHP2"/>
<protein>
    <submittedName>
        <fullName evidence="5">Protein DEHYDRATION-INDUCED 19</fullName>
    </submittedName>
</protein>
<proteinExistence type="inferred from homology"/>
<dbReference type="OrthoDB" id="6270329at2759"/>
<dbReference type="PANTHER" id="PTHR31875">
    <property type="entry name" value="PROTEIN DEHYDRATION-INDUCED 19"/>
    <property type="match status" value="1"/>
</dbReference>
<organism evidence="4 5">
    <name type="scientific">Raphanus sativus</name>
    <name type="common">Radish</name>
    <name type="synonym">Raphanus raphanistrum var. sativus</name>
    <dbReference type="NCBI Taxonomy" id="3726"/>
    <lineage>
        <taxon>Eukaryota</taxon>
        <taxon>Viridiplantae</taxon>
        <taxon>Streptophyta</taxon>
        <taxon>Embryophyta</taxon>
        <taxon>Tracheophyta</taxon>
        <taxon>Spermatophyta</taxon>
        <taxon>Magnoliopsida</taxon>
        <taxon>eudicotyledons</taxon>
        <taxon>Gunneridae</taxon>
        <taxon>Pentapetalae</taxon>
        <taxon>rosids</taxon>
        <taxon>malvids</taxon>
        <taxon>Brassicales</taxon>
        <taxon>Brassicaceae</taxon>
        <taxon>Brassiceae</taxon>
        <taxon>Raphanus</taxon>
    </lineage>
</organism>
<sequence length="204" mass="23148">MDADYKRLLSTLRSRSEVLMGFEEIDGDDDFQEEFACPFCAESYDIIALCCHIDDEHNLESKNAVCPVCSLRVGIDIVAHITLHHGSLFKMQRKRKSRKTGSLSLLRKELREGDLQKLLGISSRIGSTTASSGTPDPLLSSFISPTRSHLFPVTRQTEKVSDEKQIERKRQVCIPPVSLKDQEETRNRSEFVQRLLSSAIFYEV</sequence>
<dbReference type="Pfam" id="PF05605">
    <property type="entry name" value="zf-Di19"/>
    <property type="match status" value="1"/>
</dbReference>
<comment type="similarity">
    <text evidence="1">Belongs to the Di19 family.</text>
</comment>
<evidence type="ECO:0000256" key="1">
    <source>
        <dbReference type="ARBA" id="ARBA00007109"/>
    </source>
</evidence>
<name>A0A9W3DHP2_RAPSA</name>
<accession>A0A9W3DHP2</accession>
<gene>
    <name evidence="5" type="primary">LOC108829012</name>
</gene>
<reference evidence="5" key="2">
    <citation type="submission" date="2025-08" db="UniProtKB">
        <authorList>
            <consortium name="RefSeq"/>
        </authorList>
    </citation>
    <scope>IDENTIFICATION</scope>
    <source>
        <tissue evidence="5">Leaf</tissue>
    </source>
</reference>
<dbReference type="RefSeq" id="XP_056863166.1">
    <property type="nucleotide sequence ID" value="XM_057007186.1"/>
</dbReference>
<dbReference type="Proteomes" id="UP000504610">
    <property type="component" value="Chromosome 4"/>
</dbReference>
<dbReference type="Pfam" id="PF14571">
    <property type="entry name" value="Di19_C"/>
    <property type="match status" value="1"/>
</dbReference>
<dbReference type="PANTHER" id="PTHR31875:SF26">
    <property type="entry name" value="PROTEIN DEHYDRATION-INDUCED 19-RELATED"/>
    <property type="match status" value="1"/>
</dbReference>
<reference evidence="4" key="1">
    <citation type="journal article" date="2019" name="Database">
        <title>The radish genome database (RadishGD): an integrated information resource for radish genomics.</title>
        <authorList>
            <person name="Yu H.J."/>
            <person name="Baek S."/>
            <person name="Lee Y.J."/>
            <person name="Cho A."/>
            <person name="Mun J.H."/>
        </authorList>
    </citation>
    <scope>NUCLEOTIDE SEQUENCE [LARGE SCALE GENOMIC DNA]</scope>
    <source>
        <strain evidence="4">cv. WK10039</strain>
    </source>
</reference>
<dbReference type="InterPro" id="IPR027935">
    <property type="entry name" value="Di19_C"/>
</dbReference>